<gene>
    <name evidence="22" type="ORF">ENJ10_00330</name>
</gene>
<keyword evidence="10" id="KW-0067">ATP-binding</keyword>
<dbReference type="PANTHER" id="PTHR45339">
    <property type="entry name" value="HYBRID SIGNAL TRANSDUCTION HISTIDINE KINASE J"/>
    <property type="match status" value="1"/>
</dbReference>
<evidence type="ECO:0000256" key="12">
    <source>
        <dbReference type="ARBA" id="ARBA00023012"/>
    </source>
</evidence>
<dbReference type="CDD" id="cd16922">
    <property type="entry name" value="HATPase_EvgS-ArcB-TorS-like"/>
    <property type="match status" value="1"/>
</dbReference>
<dbReference type="SMART" id="SM00091">
    <property type="entry name" value="PAS"/>
    <property type="match status" value="2"/>
</dbReference>
<dbReference type="InterPro" id="IPR035965">
    <property type="entry name" value="PAS-like_dom_sf"/>
</dbReference>
<dbReference type="GO" id="GO:0006355">
    <property type="term" value="P:regulation of DNA-templated transcription"/>
    <property type="evidence" value="ECO:0007669"/>
    <property type="project" value="InterPro"/>
</dbReference>
<evidence type="ECO:0000256" key="14">
    <source>
        <dbReference type="ARBA" id="ARBA00059827"/>
    </source>
</evidence>
<evidence type="ECO:0000256" key="5">
    <source>
        <dbReference type="ARBA" id="ARBA00022553"/>
    </source>
</evidence>
<dbReference type="Pfam" id="PF13426">
    <property type="entry name" value="PAS_9"/>
    <property type="match status" value="1"/>
</dbReference>
<dbReference type="InterPro" id="IPR005467">
    <property type="entry name" value="His_kinase_dom"/>
</dbReference>
<dbReference type="Gene3D" id="3.30.450.40">
    <property type="match status" value="1"/>
</dbReference>
<dbReference type="Pfam" id="PF00512">
    <property type="entry name" value="HisKA"/>
    <property type="match status" value="1"/>
</dbReference>
<evidence type="ECO:0000256" key="7">
    <source>
        <dbReference type="ARBA" id="ARBA00022692"/>
    </source>
</evidence>
<dbReference type="Gene3D" id="3.30.565.10">
    <property type="entry name" value="Histidine kinase-like ATPase, C-terminal domain"/>
    <property type="match status" value="1"/>
</dbReference>
<dbReference type="Pfam" id="PF13185">
    <property type="entry name" value="GAF_2"/>
    <property type="match status" value="1"/>
</dbReference>
<evidence type="ECO:0000259" key="21">
    <source>
        <dbReference type="PROSITE" id="PS50113"/>
    </source>
</evidence>
<evidence type="ECO:0000256" key="1">
    <source>
        <dbReference type="ARBA" id="ARBA00000085"/>
    </source>
</evidence>
<dbReference type="NCBIfam" id="TIGR00229">
    <property type="entry name" value="sensory_box"/>
    <property type="match status" value="2"/>
</dbReference>
<evidence type="ECO:0000256" key="4">
    <source>
        <dbReference type="ARBA" id="ARBA00022475"/>
    </source>
</evidence>
<keyword evidence="5 16" id="KW-0597">Phosphoprotein</keyword>
<evidence type="ECO:0000259" key="18">
    <source>
        <dbReference type="PROSITE" id="PS50109"/>
    </source>
</evidence>
<dbReference type="PANTHER" id="PTHR45339:SF1">
    <property type="entry name" value="HYBRID SIGNAL TRANSDUCTION HISTIDINE KINASE J"/>
    <property type="match status" value="1"/>
</dbReference>
<protein>
    <recommendedName>
        <fullName evidence="15">Sensor protein FixL</fullName>
        <ecNumber evidence="3">2.7.13.3</ecNumber>
    </recommendedName>
</protein>
<dbReference type="InterPro" id="IPR013767">
    <property type="entry name" value="PAS_fold"/>
</dbReference>
<feature type="modified residue" description="4-aspartylphosphate" evidence="16">
    <location>
        <position position="911"/>
    </location>
</feature>
<dbReference type="InterPro" id="IPR011006">
    <property type="entry name" value="CheY-like_superfamily"/>
</dbReference>
<accession>A0A7V1LJK9</accession>
<dbReference type="SUPFAM" id="SSF55785">
    <property type="entry name" value="PYP-like sensor domain (PAS domain)"/>
    <property type="match status" value="2"/>
</dbReference>
<dbReference type="Proteomes" id="UP000886005">
    <property type="component" value="Unassembled WGS sequence"/>
</dbReference>
<feature type="coiled-coil region" evidence="17">
    <location>
        <begin position="443"/>
        <end position="473"/>
    </location>
</feature>
<keyword evidence="7" id="KW-0812">Transmembrane</keyword>
<dbReference type="SUPFAM" id="SSF55874">
    <property type="entry name" value="ATPase domain of HSP90 chaperone/DNA topoisomerase II/histidine kinase"/>
    <property type="match status" value="1"/>
</dbReference>
<evidence type="ECO:0000256" key="6">
    <source>
        <dbReference type="ARBA" id="ARBA00022679"/>
    </source>
</evidence>
<feature type="modified residue" description="4-aspartylphosphate" evidence="16">
    <location>
        <position position="771"/>
    </location>
</feature>
<dbReference type="GO" id="GO:0000155">
    <property type="term" value="F:phosphorelay sensor kinase activity"/>
    <property type="evidence" value="ECO:0007669"/>
    <property type="project" value="InterPro"/>
</dbReference>
<dbReference type="FunFam" id="3.30.565.10:FF:000010">
    <property type="entry name" value="Sensor histidine kinase RcsC"/>
    <property type="match status" value="1"/>
</dbReference>
<dbReference type="InterPro" id="IPR029016">
    <property type="entry name" value="GAF-like_dom_sf"/>
</dbReference>
<feature type="domain" description="PAS" evidence="20">
    <location>
        <begin position="143"/>
        <end position="191"/>
    </location>
</feature>
<name>A0A7V1LJK9_CALAY</name>
<dbReference type="Gene3D" id="3.40.50.2300">
    <property type="match status" value="2"/>
</dbReference>
<dbReference type="InterPro" id="IPR001610">
    <property type="entry name" value="PAC"/>
</dbReference>
<dbReference type="InterPro" id="IPR003594">
    <property type="entry name" value="HATPase_dom"/>
</dbReference>
<dbReference type="Pfam" id="PF00989">
    <property type="entry name" value="PAS"/>
    <property type="match status" value="1"/>
</dbReference>
<dbReference type="SMART" id="SM00387">
    <property type="entry name" value="HATPase_c"/>
    <property type="match status" value="1"/>
</dbReference>
<evidence type="ECO:0000256" key="16">
    <source>
        <dbReference type="PROSITE-ProRule" id="PRU00169"/>
    </source>
</evidence>
<keyword evidence="9" id="KW-0418">Kinase</keyword>
<dbReference type="FunFam" id="3.30.450.20:FF:000060">
    <property type="entry name" value="Sensor protein FixL"/>
    <property type="match status" value="1"/>
</dbReference>
<dbReference type="SUPFAM" id="SSF47384">
    <property type="entry name" value="Homodimeric domain of signal transducing histidine kinase"/>
    <property type="match status" value="1"/>
</dbReference>
<comment type="subcellular location">
    <subcellularLocation>
        <location evidence="2">Cell membrane</location>
        <topology evidence="2">Multi-pass membrane protein</topology>
    </subcellularLocation>
</comment>
<proteinExistence type="predicted"/>
<dbReference type="SUPFAM" id="SSF55781">
    <property type="entry name" value="GAF domain-like"/>
    <property type="match status" value="1"/>
</dbReference>
<comment type="caution">
    <text evidence="22">The sequence shown here is derived from an EMBL/GenBank/DDBJ whole genome shotgun (WGS) entry which is preliminary data.</text>
</comment>
<dbReference type="FunFam" id="1.10.287.130:FF:000003">
    <property type="entry name" value="Histidine kinase"/>
    <property type="match status" value="1"/>
</dbReference>
<feature type="domain" description="PAC" evidence="21">
    <location>
        <begin position="216"/>
        <end position="270"/>
    </location>
</feature>
<keyword evidence="17" id="KW-0175">Coiled coil</keyword>
<dbReference type="SMART" id="SM00388">
    <property type="entry name" value="HisKA"/>
    <property type="match status" value="1"/>
</dbReference>
<dbReference type="InterPro" id="IPR004358">
    <property type="entry name" value="Sig_transdc_His_kin-like_C"/>
</dbReference>
<feature type="domain" description="PAS" evidence="20">
    <location>
        <begin position="22"/>
        <end position="92"/>
    </location>
</feature>
<keyword evidence="13" id="KW-0472">Membrane</keyword>
<keyword evidence="12" id="KW-0902">Two-component regulatory system</keyword>
<dbReference type="SUPFAM" id="SSF52172">
    <property type="entry name" value="CheY-like"/>
    <property type="match status" value="2"/>
</dbReference>
<dbReference type="InterPro" id="IPR036097">
    <property type="entry name" value="HisK_dim/P_sf"/>
</dbReference>
<evidence type="ECO:0000256" key="8">
    <source>
        <dbReference type="ARBA" id="ARBA00022741"/>
    </source>
</evidence>
<keyword evidence="8" id="KW-0547">Nucleotide-binding</keyword>
<evidence type="ECO:0000256" key="9">
    <source>
        <dbReference type="ARBA" id="ARBA00022777"/>
    </source>
</evidence>
<dbReference type="PROSITE" id="PS50113">
    <property type="entry name" value="PAC"/>
    <property type="match status" value="1"/>
</dbReference>
<evidence type="ECO:0000259" key="19">
    <source>
        <dbReference type="PROSITE" id="PS50110"/>
    </source>
</evidence>
<evidence type="ECO:0000259" key="20">
    <source>
        <dbReference type="PROSITE" id="PS50112"/>
    </source>
</evidence>
<dbReference type="AlphaFoldDB" id="A0A7V1LJK9"/>
<evidence type="ECO:0000256" key="15">
    <source>
        <dbReference type="ARBA" id="ARBA00070616"/>
    </source>
</evidence>
<dbReference type="GO" id="GO:0005886">
    <property type="term" value="C:plasma membrane"/>
    <property type="evidence" value="ECO:0007669"/>
    <property type="project" value="UniProtKB-SubCell"/>
</dbReference>
<comment type="function">
    <text evidence="14">Putative oxygen sensor; modulates the activity of FixJ, a transcriptional activator of nitrogen fixation fixK gene. FixL probably acts as a kinase that phosphorylates FixJ.</text>
</comment>
<dbReference type="PROSITE" id="PS50112">
    <property type="entry name" value="PAS"/>
    <property type="match status" value="2"/>
</dbReference>
<dbReference type="CDD" id="cd17546">
    <property type="entry name" value="REC_hyHK_CKI1_RcsC-like"/>
    <property type="match status" value="2"/>
</dbReference>
<reference evidence="22" key="1">
    <citation type="journal article" date="2020" name="mSystems">
        <title>Genome- and Community-Level Interaction Insights into Carbon Utilization and Element Cycling Functions of Hydrothermarchaeota in Hydrothermal Sediment.</title>
        <authorList>
            <person name="Zhou Z."/>
            <person name="Liu Y."/>
            <person name="Xu W."/>
            <person name="Pan J."/>
            <person name="Luo Z.H."/>
            <person name="Li M."/>
        </authorList>
    </citation>
    <scope>NUCLEOTIDE SEQUENCE [LARGE SCALE GENOMIC DNA]</scope>
    <source>
        <strain evidence="22">HyVt-456</strain>
    </source>
</reference>
<feature type="domain" description="Histidine kinase" evidence="18">
    <location>
        <begin position="480"/>
        <end position="701"/>
    </location>
</feature>
<evidence type="ECO:0000256" key="17">
    <source>
        <dbReference type="SAM" id="Coils"/>
    </source>
</evidence>
<dbReference type="Pfam" id="PF02518">
    <property type="entry name" value="HATPase_c"/>
    <property type="match status" value="1"/>
</dbReference>
<evidence type="ECO:0000256" key="10">
    <source>
        <dbReference type="ARBA" id="ARBA00022840"/>
    </source>
</evidence>
<evidence type="ECO:0000313" key="22">
    <source>
        <dbReference type="EMBL" id="HED09108.1"/>
    </source>
</evidence>
<dbReference type="GO" id="GO:0005524">
    <property type="term" value="F:ATP binding"/>
    <property type="evidence" value="ECO:0007669"/>
    <property type="project" value="UniProtKB-KW"/>
</dbReference>
<evidence type="ECO:0000256" key="3">
    <source>
        <dbReference type="ARBA" id="ARBA00012438"/>
    </source>
</evidence>
<dbReference type="Gene3D" id="1.10.287.130">
    <property type="match status" value="1"/>
</dbReference>
<dbReference type="SMART" id="SM00448">
    <property type="entry name" value="REC"/>
    <property type="match status" value="2"/>
</dbReference>
<keyword evidence="4" id="KW-1003">Cell membrane</keyword>
<evidence type="ECO:0000256" key="13">
    <source>
        <dbReference type="ARBA" id="ARBA00023136"/>
    </source>
</evidence>
<keyword evidence="6" id="KW-0808">Transferase</keyword>
<dbReference type="Pfam" id="PF00072">
    <property type="entry name" value="Response_reg"/>
    <property type="match status" value="2"/>
</dbReference>
<dbReference type="CDD" id="cd00130">
    <property type="entry name" value="PAS"/>
    <property type="match status" value="2"/>
</dbReference>
<sequence length="981" mass="111091">MTNTNSMNYLDMTLKKQKADAIKTETTGLIDISVDGLVMIDTNGIIQSVNPAISDMFGYSEEELIGRNVSILMPLPHRAMHDDYLRDYTNSGVAKIIGIGRRVDAITKEGEIFPIYLSVSKIKLGNTLYYSGIIRDIRHQEQMKMELKIASEAFQTQEAIFITDASTRIVRVNKAFTKITGYSKEEAIGQTPRLLKSGKHDKAFYEELWSSLNKKGHWDGQICNRRKDGTFYIQYVTISCVTDEEGAVQYYIAHFFDISTIKRNEENLKLKASMEKAQSKILRLSLEATSVESFLQNALEELLNEIPWLRRQNKGGIFLINEDGDEEYLELIARHNLHPQIEKQCAGVKMGHCHCGKAALEQKVQFSNCVDSRHEIHFEGMEDHGHYNLPIMEDGYLLGVLVIYLDAGHIYSAEEEAYLSQICNVLSIGISRRTAESNLTEALYNAEMAKKELQTTLAEAEQLRMAAEEATKAKSQFLATMSHEIRTPMNGILGMSELLLQTDLNEEQKDFAHSVYSSGEALLSIINDILDFSKIEAGKMDMEYIDFDLHEMLDSFSDLISFKTEEKGLEFTSFLAPDVPGWVNGDPGRLRQILINLAGNAVKFTHEGEICVSGELKEDFGDSFQLLFKVRDTGIGIPPDRQTKLFQEFTQVDASTTRKYGGTGLGLAICKKLSQMMDGEIGIESEPGKGSTFWFTVRLGKAKSTPHRKNLNQIKLDNRRAFIVDDHHTNLKILRQQLSAWGCRVESFDHPLKALNYLKSNDHTFDFMLLDMQMPEMDGHQLGIEIKNIGPHSRTPLIMLTSISGRGQARRLKDSGFAAYLTKPMKQSQLQACIKMVLSHKPQTGDIITHHKIKEHKRNTARILLVEDNKINQKVALKMLEKLGYQADVANNGREGWLACREKTYDIVLMDCQMPIMDGFEATAQILGEQLNDREPAIIAMTAFAMEGDRERCLATGMKDYITKPINQEELRKKIHRWLNR</sequence>
<feature type="domain" description="Response regulatory" evidence="19">
    <location>
        <begin position="720"/>
        <end position="838"/>
    </location>
</feature>
<dbReference type="Gene3D" id="3.30.450.20">
    <property type="entry name" value="PAS domain"/>
    <property type="match status" value="2"/>
</dbReference>
<dbReference type="SMART" id="SM00086">
    <property type="entry name" value="PAC"/>
    <property type="match status" value="2"/>
</dbReference>
<dbReference type="CDD" id="cd00082">
    <property type="entry name" value="HisKA"/>
    <property type="match status" value="1"/>
</dbReference>
<feature type="domain" description="Response regulatory" evidence="19">
    <location>
        <begin position="862"/>
        <end position="979"/>
    </location>
</feature>
<keyword evidence="11" id="KW-1133">Transmembrane helix</keyword>
<dbReference type="InterPro" id="IPR000700">
    <property type="entry name" value="PAS-assoc_C"/>
</dbReference>
<dbReference type="InterPro" id="IPR003661">
    <property type="entry name" value="HisK_dim/P_dom"/>
</dbReference>
<comment type="catalytic activity">
    <reaction evidence="1">
        <text>ATP + protein L-histidine = ADP + protein N-phospho-L-histidine.</text>
        <dbReference type="EC" id="2.7.13.3"/>
    </reaction>
</comment>
<organism evidence="22">
    <name type="scientific">Caldithrix abyssi</name>
    <dbReference type="NCBI Taxonomy" id="187145"/>
    <lineage>
        <taxon>Bacteria</taxon>
        <taxon>Pseudomonadati</taxon>
        <taxon>Calditrichota</taxon>
        <taxon>Calditrichia</taxon>
        <taxon>Calditrichales</taxon>
        <taxon>Calditrichaceae</taxon>
        <taxon>Caldithrix</taxon>
    </lineage>
</organism>
<dbReference type="PROSITE" id="PS50110">
    <property type="entry name" value="RESPONSE_REGULATORY"/>
    <property type="match status" value="2"/>
</dbReference>
<dbReference type="InterPro" id="IPR000014">
    <property type="entry name" value="PAS"/>
</dbReference>
<dbReference type="InterPro" id="IPR036890">
    <property type="entry name" value="HATPase_C_sf"/>
</dbReference>
<dbReference type="PROSITE" id="PS50109">
    <property type="entry name" value="HIS_KIN"/>
    <property type="match status" value="1"/>
</dbReference>
<dbReference type="PRINTS" id="PR00344">
    <property type="entry name" value="BCTRLSENSOR"/>
</dbReference>
<dbReference type="EMBL" id="DRLD01000012">
    <property type="protein sequence ID" value="HED09108.1"/>
    <property type="molecule type" value="Genomic_DNA"/>
</dbReference>
<dbReference type="InterPro" id="IPR001789">
    <property type="entry name" value="Sig_transdc_resp-reg_receiver"/>
</dbReference>
<dbReference type="InterPro" id="IPR003018">
    <property type="entry name" value="GAF"/>
</dbReference>
<evidence type="ECO:0000256" key="11">
    <source>
        <dbReference type="ARBA" id="ARBA00022989"/>
    </source>
</evidence>
<evidence type="ECO:0000256" key="2">
    <source>
        <dbReference type="ARBA" id="ARBA00004651"/>
    </source>
</evidence>
<dbReference type="EC" id="2.7.13.3" evidence="3"/>